<dbReference type="SUPFAM" id="SSF51735">
    <property type="entry name" value="NAD(P)-binding Rossmann-fold domains"/>
    <property type="match status" value="1"/>
</dbReference>
<dbReference type="Pfam" id="PF00107">
    <property type="entry name" value="ADH_zinc_N"/>
    <property type="match status" value="1"/>
</dbReference>
<proteinExistence type="inferred from homology"/>
<keyword evidence="8" id="KW-1185">Reference proteome</keyword>
<evidence type="ECO:0000256" key="5">
    <source>
        <dbReference type="RuleBase" id="RU361277"/>
    </source>
</evidence>
<dbReference type="PROSITE" id="PS00059">
    <property type="entry name" value="ADH_ZINC"/>
    <property type="match status" value="1"/>
</dbReference>
<dbReference type="Gene3D" id="3.40.50.720">
    <property type="entry name" value="NAD(P)-binding Rossmann-like Domain"/>
    <property type="match status" value="1"/>
</dbReference>
<dbReference type="PANTHER" id="PTHR42813:SF2">
    <property type="entry name" value="DEHYDROGENASE, ZINC-CONTAINING, PUTATIVE (AFU_ORTHOLOGUE AFUA_2G02810)-RELATED"/>
    <property type="match status" value="1"/>
</dbReference>
<evidence type="ECO:0000256" key="4">
    <source>
        <dbReference type="ARBA" id="ARBA00023002"/>
    </source>
</evidence>
<keyword evidence="3 5" id="KW-0862">Zinc</keyword>
<protein>
    <submittedName>
        <fullName evidence="7">IMP dehydrogenase</fullName>
    </submittedName>
</protein>
<dbReference type="InterPro" id="IPR002328">
    <property type="entry name" value="ADH_Zn_CS"/>
</dbReference>
<dbReference type="GO" id="GO:0016491">
    <property type="term" value="F:oxidoreductase activity"/>
    <property type="evidence" value="ECO:0007669"/>
    <property type="project" value="UniProtKB-KW"/>
</dbReference>
<comment type="caution">
    <text evidence="7">The sequence shown here is derived from an EMBL/GenBank/DDBJ whole genome shotgun (WGS) entry which is preliminary data.</text>
</comment>
<evidence type="ECO:0000256" key="3">
    <source>
        <dbReference type="ARBA" id="ARBA00022833"/>
    </source>
</evidence>
<name>A0A233SCE1_STRDA</name>
<organism evidence="7 8">
    <name type="scientific">Streptomyces diastatochromogenes</name>
    <dbReference type="NCBI Taxonomy" id="42236"/>
    <lineage>
        <taxon>Bacteria</taxon>
        <taxon>Bacillati</taxon>
        <taxon>Actinomycetota</taxon>
        <taxon>Actinomycetes</taxon>
        <taxon>Kitasatosporales</taxon>
        <taxon>Streptomycetaceae</taxon>
        <taxon>Streptomyces</taxon>
    </lineage>
</organism>
<evidence type="ECO:0000313" key="7">
    <source>
        <dbReference type="EMBL" id="OXY93330.1"/>
    </source>
</evidence>
<reference evidence="7 8" key="1">
    <citation type="submission" date="2016-07" db="EMBL/GenBank/DDBJ databases">
        <title>Draft genome of Streptomyces diastatochromogenes.</title>
        <authorList>
            <person name="Podduturi R."/>
            <person name="Lukassen M.B."/>
            <person name="Clausen N."/>
            <person name="Nielsen J.L."/>
            <person name="Jorgensen N.O."/>
        </authorList>
    </citation>
    <scope>NUCLEOTIDE SEQUENCE [LARGE SCALE GENOMIC DNA]</scope>
    <source>
        <strain evidence="7 8">DSM 40608</strain>
    </source>
</reference>
<accession>A0A233SCE1</accession>
<keyword evidence="2 5" id="KW-0479">Metal-binding</keyword>
<dbReference type="InterPro" id="IPR020843">
    <property type="entry name" value="ER"/>
</dbReference>
<dbReference type="InterPro" id="IPR013154">
    <property type="entry name" value="ADH-like_N"/>
</dbReference>
<dbReference type="GO" id="GO:0008270">
    <property type="term" value="F:zinc ion binding"/>
    <property type="evidence" value="ECO:0007669"/>
    <property type="project" value="InterPro"/>
</dbReference>
<dbReference type="AlphaFoldDB" id="A0A233SCE1"/>
<dbReference type="EMBL" id="MCGQ01000020">
    <property type="protein sequence ID" value="OXY93330.1"/>
    <property type="molecule type" value="Genomic_DNA"/>
</dbReference>
<dbReference type="Gene3D" id="3.90.180.10">
    <property type="entry name" value="Medium-chain alcohol dehydrogenases, catalytic domain"/>
    <property type="match status" value="1"/>
</dbReference>
<dbReference type="RefSeq" id="WP_094218860.1">
    <property type="nucleotide sequence ID" value="NZ_MCGQ01000020.1"/>
</dbReference>
<sequence length="344" mass="35803">MRASVIHGHRDVRVEEVPDPRLRYPTDALVRVTHACVCGSDLLGYRNPAPRPQSQRTGHEFIGVVQAVGSAVTTLREGDRVIAPFTWSDGVCPHCVAGLHTSCVRGGFFGQPGSDGAHGEAVRVPFADGTLVTVPEDAEAPPTALLALCDVMGTGHHAALCAKVRPGATVAVVGDGAVGLCGVLAARRLGAERVIVLSSHPDRAAVARRFGASDIVTGRGEAAVESVRELTRGLGAEAVLGAAGTGEALHTALGIARDGGAVGFVGVPRDGNEGIDFRQMFRRNVALSGGVAPVRAHIPELLADVVAGRLDPSPVFDLTVKLDGVPEGFRAMNERRAIKTLIEF</sequence>
<dbReference type="InterPro" id="IPR036291">
    <property type="entry name" value="NAD(P)-bd_dom_sf"/>
</dbReference>
<evidence type="ECO:0000256" key="1">
    <source>
        <dbReference type="ARBA" id="ARBA00001947"/>
    </source>
</evidence>
<gene>
    <name evidence="7" type="ORF">BEK98_24375</name>
</gene>
<evidence type="ECO:0000259" key="6">
    <source>
        <dbReference type="SMART" id="SM00829"/>
    </source>
</evidence>
<feature type="domain" description="Enoyl reductase (ER)" evidence="6">
    <location>
        <begin position="8"/>
        <end position="342"/>
    </location>
</feature>
<dbReference type="SUPFAM" id="SSF50129">
    <property type="entry name" value="GroES-like"/>
    <property type="match status" value="1"/>
</dbReference>
<dbReference type="PANTHER" id="PTHR42813">
    <property type="entry name" value="ZINC-TYPE ALCOHOL DEHYDROGENASE-LIKE"/>
    <property type="match status" value="1"/>
</dbReference>
<dbReference type="InterPro" id="IPR011032">
    <property type="entry name" value="GroES-like_sf"/>
</dbReference>
<evidence type="ECO:0000313" key="8">
    <source>
        <dbReference type="Proteomes" id="UP000215483"/>
    </source>
</evidence>
<dbReference type="SMART" id="SM00829">
    <property type="entry name" value="PKS_ER"/>
    <property type="match status" value="1"/>
</dbReference>
<comment type="similarity">
    <text evidence="5">Belongs to the zinc-containing alcohol dehydrogenase family.</text>
</comment>
<evidence type="ECO:0000256" key="2">
    <source>
        <dbReference type="ARBA" id="ARBA00022723"/>
    </source>
</evidence>
<dbReference type="Pfam" id="PF08240">
    <property type="entry name" value="ADH_N"/>
    <property type="match status" value="1"/>
</dbReference>
<dbReference type="InterPro" id="IPR013149">
    <property type="entry name" value="ADH-like_C"/>
</dbReference>
<dbReference type="OrthoDB" id="241504at2"/>
<keyword evidence="4" id="KW-0560">Oxidoreductase</keyword>
<dbReference type="Proteomes" id="UP000215483">
    <property type="component" value="Unassembled WGS sequence"/>
</dbReference>
<comment type="cofactor">
    <cofactor evidence="1 5">
        <name>Zn(2+)</name>
        <dbReference type="ChEBI" id="CHEBI:29105"/>
    </cofactor>
</comment>